<keyword evidence="2" id="KW-1185">Reference proteome</keyword>
<proteinExistence type="predicted"/>
<accession>A0ACC2WS38</accession>
<sequence>MPTKSLNPDHPLSLLPVDASTECSHYSYPPVTNAKSQFPTIWEIASLVSGDSEAQAALELVQAKVNATVPDVRVKGTPNGDFCTTPKHPNLPTDIIDLPEPRSFGIGFDDGPNCSHNAFYEFLRENDQRATMFYIGSNVMDWPLQAQDAITDGHEICLHTWSHNYMTALTTEQAFAELWYTRKAITLVTGVTPLCWRPPFGDIDDRIRTIAQALNLTSILWQSDSDDWRINTGTPPVTSAQIDANYQNIINGVNNGTYNERGTIMLTHELNNFTMSEAIKWYPMLKAAFSKLVPIASAYNLTHPYAEGNISYPDFNGNSAAAASSSSTSGSASVTGPIATGSTKTGAVSVTSGSSTGSVKPVQTAAGATSAALRSTLTSMQVVGPAVGAVVGLSLLW</sequence>
<reference evidence="1" key="1">
    <citation type="submission" date="2023-04" db="EMBL/GenBank/DDBJ databases">
        <title>Draft Genome sequencing of Naganishia species isolated from polar environments using Oxford Nanopore Technology.</title>
        <authorList>
            <person name="Leo P."/>
            <person name="Venkateswaran K."/>
        </authorList>
    </citation>
    <scope>NUCLEOTIDE SEQUENCE</scope>
    <source>
        <strain evidence="1">MNA-CCFEE 5425</strain>
    </source>
</reference>
<name>A0ACC2WS38_9TREE</name>
<protein>
    <submittedName>
        <fullName evidence="1">Uncharacterized protein</fullName>
    </submittedName>
</protein>
<evidence type="ECO:0000313" key="1">
    <source>
        <dbReference type="EMBL" id="KAJ9113621.1"/>
    </source>
</evidence>
<comment type="caution">
    <text evidence="1">The sequence shown here is derived from an EMBL/GenBank/DDBJ whole genome shotgun (WGS) entry which is preliminary data.</text>
</comment>
<organism evidence="1 2">
    <name type="scientific">Naganishia vaughanmartiniae</name>
    <dbReference type="NCBI Taxonomy" id="1424756"/>
    <lineage>
        <taxon>Eukaryota</taxon>
        <taxon>Fungi</taxon>
        <taxon>Dikarya</taxon>
        <taxon>Basidiomycota</taxon>
        <taxon>Agaricomycotina</taxon>
        <taxon>Tremellomycetes</taxon>
        <taxon>Filobasidiales</taxon>
        <taxon>Filobasidiaceae</taxon>
        <taxon>Naganishia</taxon>
    </lineage>
</organism>
<gene>
    <name evidence="1" type="ORF">QFC22_005929</name>
</gene>
<dbReference type="EMBL" id="JASBWU010000021">
    <property type="protein sequence ID" value="KAJ9113621.1"/>
    <property type="molecule type" value="Genomic_DNA"/>
</dbReference>
<dbReference type="Proteomes" id="UP001243375">
    <property type="component" value="Unassembled WGS sequence"/>
</dbReference>
<evidence type="ECO:0000313" key="2">
    <source>
        <dbReference type="Proteomes" id="UP001243375"/>
    </source>
</evidence>